<dbReference type="Gene3D" id="3.50.30.80">
    <property type="entry name" value="IlvD/EDD C-terminal domain-like"/>
    <property type="match status" value="1"/>
</dbReference>
<keyword evidence="3 15" id="KW-0028">Amino-acid biosynthesis</keyword>
<evidence type="ECO:0000256" key="9">
    <source>
        <dbReference type="ARBA" id="ARBA00023239"/>
    </source>
</evidence>
<dbReference type="SUPFAM" id="SSF143975">
    <property type="entry name" value="IlvD/EDD N-terminal domain-like"/>
    <property type="match status" value="1"/>
</dbReference>
<comment type="caution">
    <text evidence="18">The sequence shown here is derived from an EMBL/GenBank/DDBJ whole genome shotgun (WGS) entry which is preliminary data.</text>
</comment>
<dbReference type="Proteomes" id="UP001501469">
    <property type="component" value="Unassembled WGS sequence"/>
</dbReference>
<dbReference type="EC" id="4.2.1.9" evidence="14 15"/>
<feature type="binding site" description="via carbamate group" evidence="15">
    <location>
        <position position="134"/>
    </location>
    <ligand>
        <name>Mg(2+)</name>
        <dbReference type="ChEBI" id="CHEBI:18420"/>
    </ligand>
</feature>
<evidence type="ECO:0000256" key="11">
    <source>
        <dbReference type="ARBA" id="ARBA00029304"/>
    </source>
</evidence>
<evidence type="ECO:0000256" key="1">
    <source>
        <dbReference type="ARBA" id="ARBA00001946"/>
    </source>
</evidence>
<evidence type="ECO:0000259" key="16">
    <source>
        <dbReference type="Pfam" id="PF00920"/>
    </source>
</evidence>
<keyword evidence="4 15" id="KW-0001">2Fe-2S</keyword>
<keyword evidence="9 15" id="KW-0456">Lyase</keyword>
<comment type="caution">
    <text evidence="15">Lacks conserved residue(s) required for the propagation of feature annotation.</text>
</comment>
<dbReference type="PANTHER" id="PTHR21000:SF5">
    <property type="entry name" value="DIHYDROXY-ACID DEHYDRATASE, MITOCHONDRIAL"/>
    <property type="match status" value="1"/>
</dbReference>
<dbReference type="InterPro" id="IPR042096">
    <property type="entry name" value="Dihydro-acid_dehy_C"/>
</dbReference>
<evidence type="ECO:0000256" key="4">
    <source>
        <dbReference type="ARBA" id="ARBA00022714"/>
    </source>
</evidence>
<accession>A0ABP7UC35</accession>
<feature type="domain" description="Dihydroxy-acid/6-phosphogluconate dehydratase C-terminal" evidence="17">
    <location>
        <begin position="374"/>
        <end position="562"/>
    </location>
</feature>
<comment type="function">
    <text evidence="15">Functions in the biosynthesis of branched-chain amino acids. Catalyzes the dehydration of (2R,3R)-2,3-dihydroxy-3-methylpentanoate (2,3-dihydroxy-3-methylvalerate) into 2-oxo-3-methylpentanoate (2-oxo-3-methylvalerate) and of (2R)-2,3-dihydroxy-3-methylbutanoate (2,3-dihydroxyisovalerate) into 2-oxo-3-methylbutanoate (2-oxoisovalerate), the penultimate precursor to L-isoleucine and L-valine, respectively.</text>
</comment>
<dbReference type="InterPro" id="IPR037237">
    <property type="entry name" value="IlvD/EDD_N"/>
</dbReference>
<feature type="modified residue" description="N6-carboxylysine" evidence="15">
    <location>
        <position position="134"/>
    </location>
</feature>
<keyword evidence="6 15" id="KW-0460">Magnesium</keyword>
<protein>
    <recommendedName>
        <fullName evidence="14 15">Dihydroxy-acid dehydratase</fullName>
        <shortName evidence="15">DAD</shortName>
        <ecNumber evidence="14 15">4.2.1.9</ecNumber>
    </recommendedName>
</protein>
<dbReference type="Pfam" id="PF24877">
    <property type="entry name" value="ILV_EDD_C"/>
    <property type="match status" value="1"/>
</dbReference>
<dbReference type="InterPro" id="IPR004404">
    <property type="entry name" value="DihydroxyA_deHydtase"/>
</dbReference>
<dbReference type="PROSITE" id="PS00887">
    <property type="entry name" value="ILVD_EDD_2"/>
    <property type="match status" value="1"/>
</dbReference>
<sequence>MKTCYPNHTMILNKYSRIYTQDDSLPASQAMLIGSGLSDADLRKPFVGICSTGFEGNTCNMHLDALADGVKLGVQAQGLVGLRFNTIGVSDGITNGTPGMRFSLVSREIIADSIEAMAGAHNYDAVATVVGCDKNMPGALIAMARLNRPSLMVYGGTIKGGSFKGQQLNIVSCFEAYGKKLQGQISDEDYRGIIHNACPGPGACGGMYTANTMAAAIEALGMSVPFSSSLPAVSVEKNQECLDAGAYLRRLLERDIKPRDILVREAFENALVVVTVLGGSTNAVLHLIAIAHAAGVPLSMEDFQAVSNRVPVLADLKPSGKYLMEDLSALGGVPAVMRTLLDAGLLHGDLLTVTGKTLAENLADVQPLGAEQDLLRPFDNPIKADGHIQILYGNLAPRGAVAKITGKEGLRFEGPANVFDSEEALNEGITQGSIKAGQVVVIRYVGPKGGPGMPEMLKPTSAIIGAGLGDKVALITDGRFSGGTHGFVVGHVCPEAYDGGAIALVENDDWIILDAAANTIDIQIEPALLELRRSQWQRPRPTVRQGVLLKYIRTVSDASHGCITDLLEESSAEPLLRDTITHYSA</sequence>
<evidence type="ECO:0000256" key="12">
    <source>
        <dbReference type="ARBA" id="ARBA00029436"/>
    </source>
</evidence>
<comment type="pathway">
    <text evidence="12 15">Amino-acid biosynthesis; L-valine biosynthesis; L-valine from pyruvate: step 3/4.</text>
</comment>
<comment type="cofactor">
    <cofactor evidence="15">
        <name>[2Fe-2S] cluster</name>
        <dbReference type="ChEBI" id="CHEBI:190135"/>
    </cofactor>
    <text evidence="15">Binds 1 [2Fe-2S] cluster per subunit. This cluster acts as a Lewis acid cofactor.</text>
</comment>
<evidence type="ECO:0000256" key="6">
    <source>
        <dbReference type="ARBA" id="ARBA00022842"/>
    </source>
</evidence>
<keyword evidence="10 15" id="KW-0100">Branched-chain amino acid biosynthesis</keyword>
<proteinExistence type="inferred from homology"/>
<name>A0ABP7UC35_9BACT</name>
<comment type="catalytic activity">
    <reaction evidence="11">
        <text>(2R)-2,3-dihydroxy-3-methylbutanoate = 3-methyl-2-oxobutanoate + H2O</text>
        <dbReference type="Rhea" id="RHEA:24809"/>
        <dbReference type="ChEBI" id="CHEBI:11851"/>
        <dbReference type="ChEBI" id="CHEBI:15377"/>
        <dbReference type="ChEBI" id="CHEBI:49072"/>
        <dbReference type="EC" id="4.2.1.9"/>
    </reaction>
    <physiologicalReaction direction="left-to-right" evidence="11">
        <dbReference type="Rhea" id="RHEA:24810"/>
    </physiologicalReaction>
</comment>
<evidence type="ECO:0000256" key="3">
    <source>
        <dbReference type="ARBA" id="ARBA00022605"/>
    </source>
</evidence>
<feature type="domain" description="Dihydroxy-acid/6-phosphogluconate dehydratase N-terminal" evidence="16">
    <location>
        <begin position="44"/>
        <end position="361"/>
    </location>
</feature>
<keyword evidence="7 15" id="KW-0408">Iron</keyword>
<comment type="subunit">
    <text evidence="15">Homodimer.</text>
</comment>
<dbReference type="EMBL" id="BAABDK010000021">
    <property type="protein sequence ID" value="GAA4039705.1"/>
    <property type="molecule type" value="Genomic_DNA"/>
</dbReference>
<dbReference type="PROSITE" id="PS00886">
    <property type="entry name" value="ILVD_EDD_1"/>
    <property type="match status" value="1"/>
</dbReference>
<evidence type="ECO:0000256" key="5">
    <source>
        <dbReference type="ARBA" id="ARBA00022723"/>
    </source>
</evidence>
<reference evidence="19" key="1">
    <citation type="journal article" date="2019" name="Int. J. Syst. Evol. Microbiol.">
        <title>The Global Catalogue of Microorganisms (GCM) 10K type strain sequencing project: providing services to taxonomists for standard genome sequencing and annotation.</title>
        <authorList>
            <consortium name="The Broad Institute Genomics Platform"/>
            <consortium name="The Broad Institute Genome Sequencing Center for Infectious Disease"/>
            <person name="Wu L."/>
            <person name="Ma J."/>
        </authorList>
    </citation>
    <scope>NUCLEOTIDE SEQUENCE [LARGE SCALE GENOMIC DNA]</scope>
    <source>
        <strain evidence="19">JCM 17225</strain>
    </source>
</reference>
<dbReference type="HAMAP" id="MF_00012">
    <property type="entry name" value="IlvD"/>
    <property type="match status" value="1"/>
</dbReference>
<feature type="binding site" evidence="15">
    <location>
        <position position="59"/>
    </location>
    <ligand>
        <name>[2Fe-2S] cluster</name>
        <dbReference type="ChEBI" id="CHEBI:190135"/>
    </ligand>
</feature>
<evidence type="ECO:0000256" key="10">
    <source>
        <dbReference type="ARBA" id="ARBA00023304"/>
    </source>
</evidence>
<evidence type="ECO:0000259" key="17">
    <source>
        <dbReference type="Pfam" id="PF24877"/>
    </source>
</evidence>
<feature type="binding site" evidence="15">
    <location>
        <position position="455"/>
    </location>
    <ligand>
        <name>Mg(2+)</name>
        <dbReference type="ChEBI" id="CHEBI:18420"/>
    </ligand>
</feature>
<keyword evidence="8 15" id="KW-0411">Iron-sulfur</keyword>
<feature type="active site" description="Proton acceptor" evidence="15">
    <location>
        <position position="481"/>
    </location>
</feature>
<dbReference type="InterPro" id="IPR050165">
    <property type="entry name" value="DHAD_IlvD/Edd"/>
</dbReference>
<evidence type="ECO:0000256" key="13">
    <source>
        <dbReference type="ARBA" id="ARBA00029437"/>
    </source>
</evidence>
<dbReference type="InterPro" id="IPR020558">
    <property type="entry name" value="DiOHA_6PGluconate_deHydtase_CS"/>
</dbReference>
<evidence type="ECO:0000256" key="8">
    <source>
        <dbReference type="ARBA" id="ARBA00023014"/>
    </source>
</evidence>
<dbReference type="InterPro" id="IPR056740">
    <property type="entry name" value="ILV_EDD_C"/>
</dbReference>
<organism evidence="18 19">
    <name type="scientific">Hymenobacter glaciei</name>
    <dbReference type="NCBI Taxonomy" id="877209"/>
    <lineage>
        <taxon>Bacteria</taxon>
        <taxon>Pseudomonadati</taxon>
        <taxon>Bacteroidota</taxon>
        <taxon>Cytophagia</taxon>
        <taxon>Cytophagales</taxon>
        <taxon>Hymenobacteraceae</taxon>
        <taxon>Hymenobacter</taxon>
    </lineage>
</organism>
<dbReference type="Pfam" id="PF00920">
    <property type="entry name" value="ILVD_EDD_N"/>
    <property type="match status" value="1"/>
</dbReference>
<comment type="cofactor">
    <cofactor evidence="1 15">
        <name>Mg(2+)</name>
        <dbReference type="ChEBI" id="CHEBI:18420"/>
    </cofactor>
</comment>
<comment type="similarity">
    <text evidence="2 15">Belongs to the IlvD/Edd family.</text>
</comment>
<feature type="binding site" evidence="15">
    <location>
        <position position="133"/>
    </location>
    <ligand>
        <name>Mg(2+)</name>
        <dbReference type="ChEBI" id="CHEBI:18420"/>
    </ligand>
</feature>
<gene>
    <name evidence="15 18" type="primary">ilvD</name>
    <name evidence="18" type="ORF">GCM10022409_26830</name>
</gene>
<comment type="catalytic activity">
    <reaction evidence="15">
        <text>(2R,3R)-2,3-dihydroxy-3-methylpentanoate = (S)-3-methyl-2-oxopentanoate + H2O</text>
        <dbReference type="Rhea" id="RHEA:27694"/>
        <dbReference type="ChEBI" id="CHEBI:15377"/>
        <dbReference type="ChEBI" id="CHEBI:35146"/>
        <dbReference type="ChEBI" id="CHEBI:49258"/>
        <dbReference type="EC" id="4.2.1.9"/>
    </reaction>
</comment>
<dbReference type="NCBIfam" id="TIGR00110">
    <property type="entry name" value="ilvD"/>
    <property type="match status" value="1"/>
</dbReference>
<evidence type="ECO:0000313" key="19">
    <source>
        <dbReference type="Proteomes" id="UP001501469"/>
    </source>
</evidence>
<dbReference type="InterPro" id="IPR000581">
    <property type="entry name" value="ILV_EDD_N"/>
</dbReference>
<dbReference type="PANTHER" id="PTHR21000">
    <property type="entry name" value="DIHYDROXY-ACID DEHYDRATASE DAD"/>
    <property type="match status" value="1"/>
</dbReference>
<evidence type="ECO:0000313" key="18">
    <source>
        <dbReference type="EMBL" id="GAA4039705.1"/>
    </source>
</evidence>
<dbReference type="NCBIfam" id="NF002068">
    <property type="entry name" value="PRK00911.1"/>
    <property type="match status" value="1"/>
</dbReference>
<keyword evidence="5 15" id="KW-0479">Metal-binding</keyword>
<dbReference type="RefSeq" id="WP_345055371.1">
    <property type="nucleotide sequence ID" value="NZ_BAABDK010000021.1"/>
</dbReference>
<dbReference type="SUPFAM" id="SSF52016">
    <property type="entry name" value="LeuD/IlvD-like"/>
    <property type="match status" value="1"/>
</dbReference>
<feature type="binding site" evidence="15">
    <location>
        <position position="91"/>
    </location>
    <ligand>
        <name>Mg(2+)</name>
        <dbReference type="ChEBI" id="CHEBI:18420"/>
    </ligand>
</feature>
<evidence type="ECO:0000256" key="2">
    <source>
        <dbReference type="ARBA" id="ARBA00006486"/>
    </source>
</evidence>
<evidence type="ECO:0000256" key="14">
    <source>
        <dbReference type="ARBA" id="ARBA00029490"/>
    </source>
</evidence>
<keyword evidence="19" id="KW-1185">Reference proteome</keyword>
<evidence type="ECO:0000256" key="7">
    <source>
        <dbReference type="ARBA" id="ARBA00023004"/>
    </source>
</evidence>
<evidence type="ECO:0000256" key="15">
    <source>
        <dbReference type="HAMAP-Rule" id="MF_00012"/>
    </source>
</evidence>
<comment type="pathway">
    <text evidence="13 15">Amino-acid biosynthesis; L-isoleucine biosynthesis; L-isoleucine from 2-oxobutanoate: step 3/4.</text>
</comment>